<gene>
    <name evidence="1" type="ORF">FCN80_24140</name>
</gene>
<protein>
    <submittedName>
        <fullName evidence="1">Uncharacterized protein</fullName>
    </submittedName>
</protein>
<comment type="caution">
    <text evidence="1">The sequence shown here is derived from an EMBL/GenBank/DDBJ whole genome shotgun (WGS) entry which is preliminary data.</text>
</comment>
<accession>A0ABY2SE99</accession>
<name>A0ABY2SE99_9HYPH</name>
<organism evidence="1 2">
    <name type="scientific">Martelella alba</name>
    <dbReference type="NCBI Taxonomy" id="2590451"/>
    <lineage>
        <taxon>Bacteria</taxon>
        <taxon>Pseudomonadati</taxon>
        <taxon>Pseudomonadota</taxon>
        <taxon>Alphaproteobacteria</taxon>
        <taxon>Hyphomicrobiales</taxon>
        <taxon>Aurantimonadaceae</taxon>
        <taxon>Martelella</taxon>
    </lineage>
</organism>
<evidence type="ECO:0000313" key="1">
    <source>
        <dbReference type="EMBL" id="TKI02736.1"/>
    </source>
</evidence>
<dbReference type="EMBL" id="SZPQ01000063">
    <property type="protein sequence ID" value="TKI02736.1"/>
    <property type="molecule type" value="Genomic_DNA"/>
</dbReference>
<keyword evidence="2" id="KW-1185">Reference proteome</keyword>
<sequence>MPTISGFLAFIRDVMGIDDTILADDAPVIAMAFRLAMNTVNQNIALISCELYAIAVYNLAGDRLMNYAPGAFFVAYRQEQDILDFTPGVINGSSDQSTSQSISVPDSLSNLTLMDLQNIKTPWGREYLAIAQDYGTLWGLT</sequence>
<dbReference type="RefSeq" id="WP_136992874.1">
    <property type="nucleotide sequence ID" value="NZ_SZPQ01000063.1"/>
</dbReference>
<reference evidence="1 2" key="1">
    <citation type="submission" date="2019-04" db="EMBL/GenBank/DDBJ databases">
        <authorList>
            <person name="Li M."/>
            <person name="Gao C."/>
        </authorList>
    </citation>
    <scope>NUCLEOTIDE SEQUENCE [LARGE SCALE GENOMIC DNA]</scope>
    <source>
        <strain evidence="1 2">BGMRC 2031</strain>
    </source>
</reference>
<proteinExistence type="predicted"/>
<dbReference type="Proteomes" id="UP000305202">
    <property type="component" value="Unassembled WGS sequence"/>
</dbReference>
<evidence type="ECO:0000313" key="2">
    <source>
        <dbReference type="Proteomes" id="UP000305202"/>
    </source>
</evidence>